<dbReference type="PANTHER" id="PTHR48051:SF54">
    <property type="entry name" value="LEUCINE-RICH REPEAT-CONTAINING PROTEIN"/>
    <property type="match status" value="1"/>
</dbReference>
<dbReference type="Pfam" id="PF13855">
    <property type="entry name" value="LRR_8"/>
    <property type="match status" value="1"/>
</dbReference>
<dbReference type="InterPro" id="IPR003591">
    <property type="entry name" value="Leu-rich_rpt_typical-subtyp"/>
</dbReference>
<reference evidence="5 6" key="1">
    <citation type="submission" date="2019-03" db="EMBL/GenBank/DDBJ databases">
        <authorList>
            <person name="Gaulin E."/>
            <person name="Dumas B."/>
        </authorList>
    </citation>
    <scope>NUCLEOTIDE SEQUENCE [LARGE SCALE GENOMIC DNA]</scope>
    <source>
        <strain evidence="5">CBS 568.67</strain>
    </source>
</reference>
<accession>A0A485LUM6</accession>
<dbReference type="Pfam" id="PF23598">
    <property type="entry name" value="LRR_14"/>
    <property type="match status" value="1"/>
</dbReference>
<dbReference type="OrthoDB" id="660555at2759"/>
<dbReference type="Gene3D" id="3.80.10.10">
    <property type="entry name" value="Ribonuclease Inhibitor"/>
    <property type="match status" value="4"/>
</dbReference>
<feature type="domain" description="Disease resistance R13L4/SHOC-2-like LRR" evidence="3">
    <location>
        <begin position="70"/>
        <end position="178"/>
    </location>
</feature>
<proteinExistence type="predicted"/>
<sequence length="662" mass="73452">MDTDEKTWECVDLIKLDLSHNEIPSIPIEVGLLGGLLFFKMCQNVLPNIPQELFTLTSLAYLDLSNNLLSGDFSSSIGQLKQLKELDLRGNKLNTLPESLGGLTFLEILRIEDNQFEFLPRSIGELEKLITLTVQSNQLQSLPENFCNLRAIATLDLSKNNLASLQGCLKHNISLKHLDLRQNRLTVFPELPLNCCLDTLLLGFNELTYVNVDSLTRAHNHLTVLDLRENKLSELPDKVCLMQKLKTLDLTNNDLSDLPPGLGYLPQLNHILTHGNSLRSIRRSILSAGCEPLKKYLRTRGGPVGVETAETDEFNPSAREMETKSIFRDSASTGILDLSGKILSSIPSELWGISTLLMNLTIVNLSKTGLKSLPDEISRFCNLKTLIIEENMLESIPVSVNTLQQLQILRVRKNNMTNAGIDLLFVKNSPLSCSLKEVDIRNNFLMSVPCGMENMSSLNTLLLSYNRISELDDVNWSLLKNLSIVSIADNKLISVGKIYEAPNLTSLSIENNSLTQIPFELGFCTKLKALNINGNPQRSVRLTTINKGTEEILLYLKNKAPPSEIETETFGNVQHPSPNVSEQSLPGTKFLAQAANAPPVPTINYAQPTMSSAHMVNNDLESTIALLENELEGTGLSAAKRYALKKDLAKARAKKIRESRQA</sequence>
<evidence type="ECO:0000256" key="2">
    <source>
        <dbReference type="ARBA" id="ARBA00022737"/>
    </source>
</evidence>
<dbReference type="EMBL" id="VJMH01007542">
    <property type="protein sequence ID" value="KAF0682360.1"/>
    <property type="molecule type" value="Genomic_DNA"/>
</dbReference>
<dbReference type="EMBL" id="CAADRA010007568">
    <property type="protein sequence ID" value="VFU02121.1"/>
    <property type="molecule type" value="Genomic_DNA"/>
</dbReference>
<dbReference type="GO" id="GO:0005737">
    <property type="term" value="C:cytoplasm"/>
    <property type="evidence" value="ECO:0007669"/>
    <property type="project" value="TreeGrafter"/>
</dbReference>
<dbReference type="SMART" id="SM00364">
    <property type="entry name" value="LRR_BAC"/>
    <property type="match status" value="8"/>
</dbReference>
<dbReference type="Proteomes" id="UP000332933">
    <property type="component" value="Unassembled WGS sequence"/>
</dbReference>
<dbReference type="PANTHER" id="PTHR48051">
    <property type="match status" value="1"/>
</dbReference>
<dbReference type="SMART" id="SM00369">
    <property type="entry name" value="LRR_TYP"/>
    <property type="match status" value="13"/>
</dbReference>
<organism evidence="5 6">
    <name type="scientific">Aphanomyces stellatus</name>
    <dbReference type="NCBI Taxonomy" id="120398"/>
    <lineage>
        <taxon>Eukaryota</taxon>
        <taxon>Sar</taxon>
        <taxon>Stramenopiles</taxon>
        <taxon>Oomycota</taxon>
        <taxon>Saprolegniomycetes</taxon>
        <taxon>Saprolegniales</taxon>
        <taxon>Verrucalvaceae</taxon>
        <taxon>Aphanomyces</taxon>
    </lineage>
</organism>
<dbReference type="SUPFAM" id="SSF52058">
    <property type="entry name" value="L domain-like"/>
    <property type="match status" value="2"/>
</dbReference>
<name>A0A485LUM6_9STRA</name>
<dbReference type="AlphaFoldDB" id="A0A485LUM6"/>
<reference evidence="4" key="2">
    <citation type="submission" date="2019-06" db="EMBL/GenBank/DDBJ databases">
        <title>Genomics analysis of Aphanomyces spp. identifies a new class of oomycete effector associated with host adaptation.</title>
        <authorList>
            <person name="Gaulin E."/>
        </authorList>
    </citation>
    <scope>NUCLEOTIDE SEQUENCE</scope>
    <source>
        <strain evidence="4">CBS 578.67</strain>
    </source>
</reference>
<gene>
    <name evidence="5" type="primary">Aste57867_25498</name>
    <name evidence="4" type="ORF">As57867_025419</name>
    <name evidence="5" type="ORF">ASTE57867_25498</name>
</gene>
<dbReference type="InterPro" id="IPR050216">
    <property type="entry name" value="LRR_domain-containing"/>
</dbReference>
<dbReference type="SMART" id="SM00365">
    <property type="entry name" value="LRR_SD22"/>
    <property type="match status" value="6"/>
</dbReference>
<protein>
    <submittedName>
        <fullName evidence="5">Aste57867_25498 protein</fullName>
    </submittedName>
</protein>
<dbReference type="InterPro" id="IPR055414">
    <property type="entry name" value="LRR_R13L4/SHOC2-like"/>
</dbReference>
<evidence type="ECO:0000313" key="4">
    <source>
        <dbReference type="EMBL" id="KAF0682360.1"/>
    </source>
</evidence>
<dbReference type="FunFam" id="3.80.10.10:FF:000116">
    <property type="entry name" value="Leucine-rich repeat-containing protein 40"/>
    <property type="match status" value="1"/>
</dbReference>
<dbReference type="InterPro" id="IPR032675">
    <property type="entry name" value="LRR_dom_sf"/>
</dbReference>
<evidence type="ECO:0000313" key="6">
    <source>
        <dbReference type="Proteomes" id="UP000332933"/>
    </source>
</evidence>
<dbReference type="InterPro" id="IPR001611">
    <property type="entry name" value="Leu-rich_rpt"/>
</dbReference>
<evidence type="ECO:0000313" key="5">
    <source>
        <dbReference type="EMBL" id="VFU02121.1"/>
    </source>
</evidence>
<keyword evidence="6" id="KW-1185">Reference proteome</keyword>
<keyword evidence="1" id="KW-0433">Leucine-rich repeat</keyword>
<keyword evidence="2" id="KW-0677">Repeat</keyword>
<evidence type="ECO:0000259" key="3">
    <source>
        <dbReference type="Pfam" id="PF23598"/>
    </source>
</evidence>
<dbReference type="PROSITE" id="PS51450">
    <property type="entry name" value="LRR"/>
    <property type="match status" value="6"/>
</dbReference>
<evidence type="ECO:0000256" key="1">
    <source>
        <dbReference type="ARBA" id="ARBA00022614"/>
    </source>
</evidence>